<reference evidence="2" key="2">
    <citation type="journal article" date="2018" name="Plant J.">
        <title>The Sorghum bicolor reference genome: improved assembly, gene annotations, a transcriptome atlas, and signatures of genome organization.</title>
        <authorList>
            <person name="McCormick R.F."/>
            <person name="Truong S.K."/>
            <person name="Sreedasyam A."/>
            <person name="Jenkins J."/>
            <person name="Shu S."/>
            <person name="Sims D."/>
            <person name="Kennedy M."/>
            <person name="Amirebrahimi M."/>
            <person name="Weers B.D."/>
            <person name="McKinley B."/>
            <person name="Mattison A."/>
            <person name="Morishige D.T."/>
            <person name="Grimwood J."/>
            <person name="Schmutz J."/>
            <person name="Mullet J.E."/>
        </authorList>
    </citation>
    <scope>NUCLEOTIDE SEQUENCE [LARGE SCALE GENOMIC DNA]</scope>
    <source>
        <strain evidence="2">cv. BTx623</strain>
    </source>
</reference>
<dbReference type="Proteomes" id="UP000000768">
    <property type="component" value="Chromosome 5"/>
</dbReference>
<proteinExistence type="predicted"/>
<evidence type="ECO:0000313" key="2">
    <source>
        <dbReference type="Proteomes" id="UP000000768"/>
    </source>
</evidence>
<keyword evidence="2" id="KW-1185">Reference proteome</keyword>
<reference evidence="1 2" key="1">
    <citation type="journal article" date="2009" name="Nature">
        <title>The Sorghum bicolor genome and the diversification of grasses.</title>
        <authorList>
            <person name="Paterson A.H."/>
            <person name="Bowers J.E."/>
            <person name="Bruggmann R."/>
            <person name="Dubchak I."/>
            <person name="Grimwood J."/>
            <person name="Gundlach H."/>
            <person name="Haberer G."/>
            <person name="Hellsten U."/>
            <person name="Mitros T."/>
            <person name="Poliakov A."/>
            <person name="Schmutz J."/>
            <person name="Spannagl M."/>
            <person name="Tang H."/>
            <person name="Wang X."/>
            <person name="Wicker T."/>
            <person name="Bharti A.K."/>
            <person name="Chapman J."/>
            <person name="Feltus F.A."/>
            <person name="Gowik U."/>
            <person name="Grigoriev I.V."/>
            <person name="Lyons E."/>
            <person name="Maher C.A."/>
            <person name="Martis M."/>
            <person name="Narechania A."/>
            <person name="Otillar R.P."/>
            <person name="Penning B.W."/>
            <person name="Salamov A.A."/>
            <person name="Wang Y."/>
            <person name="Zhang L."/>
            <person name="Carpita N.C."/>
            <person name="Freeling M."/>
            <person name="Gingle A.R."/>
            <person name="Hash C.T."/>
            <person name="Keller B."/>
            <person name="Klein P."/>
            <person name="Kresovich S."/>
            <person name="McCann M.C."/>
            <person name="Ming R."/>
            <person name="Peterson D.G."/>
            <person name="Mehboob-ur-Rahman"/>
            <person name="Ware D."/>
            <person name="Westhoff P."/>
            <person name="Mayer K.F."/>
            <person name="Messing J."/>
            <person name="Rokhsar D.S."/>
        </authorList>
    </citation>
    <scope>NUCLEOTIDE SEQUENCE [LARGE SCALE GENOMIC DNA]</scope>
    <source>
        <strain evidence="2">cv. BTx623</strain>
    </source>
</reference>
<organism evidence="1 2">
    <name type="scientific">Sorghum bicolor</name>
    <name type="common">Sorghum</name>
    <name type="synonym">Sorghum vulgare</name>
    <dbReference type="NCBI Taxonomy" id="4558"/>
    <lineage>
        <taxon>Eukaryota</taxon>
        <taxon>Viridiplantae</taxon>
        <taxon>Streptophyta</taxon>
        <taxon>Embryophyta</taxon>
        <taxon>Tracheophyta</taxon>
        <taxon>Spermatophyta</taxon>
        <taxon>Magnoliopsida</taxon>
        <taxon>Liliopsida</taxon>
        <taxon>Poales</taxon>
        <taxon>Poaceae</taxon>
        <taxon>PACMAD clade</taxon>
        <taxon>Panicoideae</taxon>
        <taxon>Andropogonodae</taxon>
        <taxon>Andropogoneae</taxon>
        <taxon>Sorghinae</taxon>
        <taxon>Sorghum</taxon>
    </lineage>
</organism>
<dbReference type="EMBL" id="CM000764">
    <property type="protein sequence ID" value="KXG28145.1"/>
    <property type="molecule type" value="Genomic_DNA"/>
</dbReference>
<accession>A0A1B6PR59</accession>
<sequence length="130" mass="14806">MLRVATRGHDVRPCPDELWLRALPDIGLDMANSWIWPRRFGLTLARPPESLATRVMPLLGHVCPRAPARPRPVACTRQPHVLRVCPPWPHPTRKPAPSSSAMVDPDVLCSIYRKRMKEEELTRAPKLLVR</sequence>
<gene>
    <name evidence="1" type="ORF">SORBI_3005G090700</name>
</gene>
<dbReference type="InParanoid" id="A0A1B6PR59"/>
<dbReference type="AlphaFoldDB" id="A0A1B6PR59"/>
<dbReference type="Gramene" id="KXG28145">
    <property type="protein sequence ID" value="KXG28145"/>
    <property type="gene ID" value="SORBI_3005G090700"/>
</dbReference>
<protein>
    <submittedName>
        <fullName evidence="1">Uncharacterized protein</fullName>
    </submittedName>
</protein>
<evidence type="ECO:0000313" key="1">
    <source>
        <dbReference type="EMBL" id="KXG28145.1"/>
    </source>
</evidence>
<name>A0A1B6PR59_SORBI</name>